<feature type="domain" description="Helicase C-terminal" evidence="2">
    <location>
        <begin position="791"/>
        <end position="985"/>
    </location>
</feature>
<keyword evidence="3" id="KW-0808">Transferase</keyword>
<gene>
    <name evidence="3" type="ORF">HNQ81_003288</name>
</gene>
<dbReference type="Pfam" id="PF00271">
    <property type="entry name" value="Helicase_C"/>
    <property type="match status" value="1"/>
</dbReference>
<keyword evidence="4" id="KW-1185">Reference proteome</keyword>
<dbReference type="GO" id="GO:0016787">
    <property type="term" value="F:hydrolase activity"/>
    <property type="evidence" value="ECO:0007669"/>
    <property type="project" value="UniProtKB-KW"/>
</dbReference>
<protein>
    <submittedName>
        <fullName evidence="3">SAM-dependent methyltransferase</fullName>
    </submittedName>
</protein>
<dbReference type="AlphaFoldDB" id="A0A840UUS1"/>
<evidence type="ECO:0000259" key="2">
    <source>
        <dbReference type="PROSITE" id="PS51194"/>
    </source>
</evidence>
<dbReference type="SMART" id="SM00487">
    <property type="entry name" value="DEXDc"/>
    <property type="match status" value="1"/>
</dbReference>
<accession>A0A840UUS1</accession>
<dbReference type="GO" id="GO:0008168">
    <property type="term" value="F:methyltransferase activity"/>
    <property type="evidence" value="ECO:0007669"/>
    <property type="project" value="UniProtKB-KW"/>
</dbReference>
<evidence type="ECO:0000313" key="3">
    <source>
        <dbReference type="EMBL" id="MBB5349532.1"/>
    </source>
</evidence>
<dbReference type="Gene3D" id="3.40.50.300">
    <property type="entry name" value="P-loop containing nucleotide triphosphate hydrolases"/>
    <property type="match status" value="2"/>
</dbReference>
<dbReference type="PROSITE" id="PS51194">
    <property type="entry name" value="HELICASE_CTER"/>
    <property type="match status" value="1"/>
</dbReference>
<keyword evidence="3" id="KW-0489">Methyltransferase</keyword>
<reference evidence="3 4" key="1">
    <citation type="submission" date="2020-08" db="EMBL/GenBank/DDBJ databases">
        <title>Genomic Encyclopedia of Type Strains, Phase IV (KMG-IV): sequencing the most valuable type-strain genomes for metagenomic binning, comparative biology and taxonomic classification.</title>
        <authorList>
            <person name="Goeker M."/>
        </authorList>
    </citation>
    <scope>NUCLEOTIDE SEQUENCE [LARGE SCALE GENOMIC DNA]</scope>
    <source>
        <strain evidence="3 4">DSM 28570</strain>
    </source>
</reference>
<dbReference type="InterPro" id="IPR001650">
    <property type="entry name" value="Helicase_C-like"/>
</dbReference>
<dbReference type="EMBL" id="JACHEO010000028">
    <property type="protein sequence ID" value="MBB5349532.1"/>
    <property type="molecule type" value="Genomic_DNA"/>
</dbReference>
<dbReference type="InterPro" id="IPR014001">
    <property type="entry name" value="Helicase_ATP-bd"/>
</dbReference>
<dbReference type="Proteomes" id="UP000539642">
    <property type="component" value="Unassembled WGS sequence"/>
</dbReference>
<evidence type="ECO:0000256" key="1">
    <source>
        <dbReference type="ARBA" id="ARBA00022801"/>
    </source>
</evidence>
<dbReference type="SUPFAM" id="SSF52540">
    <property type="entry name" value="P-loop containing nucleoside triphosphate hydrolases"/>
    <property type="match status" value="2"/>
</dbReference>
<name>A0A840UUS1_9BACT</name>
<proteinExistence type="predicted"/>
<sequence length="1055" mass="118104">MHSNRFSSAPALAGLKDFQRKTVEYVFKRLYDNDPTYRFLIADEVGLGKTLVARGIIAKTLEYLQDRVDRIDVVYICSNAAIAIQNVNRLNVSDTDGFSIATRLTYLPRQVHSLRKNKVNFISLTPGTAFDHSRSRGGHADERAILYRMLYNLPLAQTERSGRLRVGLLNILQATSGKDSWRAKAKSLPVKDLDADISNVFRRAVLEDAELYAALKEGCERFARYRDYSRIPREDSELRYNLIGKLRGKLASVCLSALEPDLVILDEFQRFKHLLDGEDEASMLATALFAYPDVRVLLLSATPYKMFTLDQETDEDDHYPDFIRTLHFLFNDLGKVSEVRSLLSEHRSTLHACSKGSACHPGKKAELEQALLKVMCRTERVATTRDHNSMLTEVERTAPLTPADLQHAATVDAVAICVKAGEPIEYWKSAPYLINFLKNYELRHKLDAQLNAPSDALRGTLSSANGQLLTKDKLDGYQALDPANPRMRVLFEDTIDKGMWQLLWVPPSMSYVKPGGAYRDKNGLTKVLVFSSWSAVPDAVASICSYEAERMMVAGTSVSHGELYDKIKPLLRFAVAANDNRLTGMPVIAWLLPSPTLATLIDPLEIALGRGRRPLEVQELKDEVKAICRSLLETLPDVGEGTRADERWYWAAPIILDSHNGLLDWCKSPSGWRSAIPDHESGTRFKDHLDLLVSMAEGNIPLGPQPDDLVDVLCDLALAGPGVCALRALRRIGAGLDASDPNLLSAAARIASGFRSLYNMPETIAMLRGSGEDTYWRLTLQYGIDGNLQSVLDEYVHVLRESLGLQEHSPEKQVAGIAECIQSVLSLRTAQIRIDEIKRSGDGFTVDDFNTRCRFALRFGDIRDDNNQALVRADSVRDAFNSPFRPFVLASTSIGQEGLDFHTWCHAVVHWNLPSNPVDLEQREGRVHRYKGHAVRKNVVERYGLAALSDAHKGGDPWQTLFQIASRGKSNGQSDLIPYWIFEEGSARIERRIPMLPYSKEVGKLKRLKQGLALYRMVFGQPRQEDLLSSINQNGNHESVDLVDWLISLEPPTLP</sequence>
<evidence type="ECO:0000313" key="4">
    <source>
        <dbReference type="Proteomes" id="UP000539642"/>
    </source>
</evidence>
<dbReference type="PANTHER" id="PTHR45766:SF6">
    <property type="entry name" value="SWI_SNF-RELATED MATRIX-ASSOCIATED ACTIN-DEPENDENT REGULATOR OF CHROMATIN SUBFAMILY A-LIKE PROTEIN 1"/>
    <property type="match status" value="1"/>
</dbReference>
<organism evidence="3 4">
    <name type="scientific">Desulfoprunum benzoelyticum</name>
    <dbReference type="NCBI Taxonomy" id="1506996"/>
    <lineage>
        <taxon>Bacteria</taxon>
        <taxon>Pseudomonadati</taxon>
        <taxon>Thermodesulfobacteriota</taxon>
        <taxon>Desulfobulbia</taxon>
        <taxon>Desulfobulbales</taxon>
        <taxon>Desulfobulbaceae</taxon>
        <taxon>Desulfoprunum</taxon>
    </lineage>
</organism>
<dbReference type="PANTHER" id="PTHR45766">
    <property type="entry name" value="DNA ANNEALING HELICASE AND ENDONUCLEASE ZRANB3 FAMILY MEMBER"/>
    <property type="match status" value="1"/>
</dbReference>
<comment type="caution">
    <text evidence="3">The sequence shown here is derived from an EMBL/GenBank/DDBJ whole genome shotgun (WGS) entry which is preliminary data.</text>
</comment>
<dbReference type="GO" id="GO:0032259">
    <property type="term" value="P:methylation"/>
    <property type="evidence" value="ECO:0007669"/>
    <property type="project" value="UniProtKB-KW"/>
</dbReference>
<dbReference type="RefSeq" id="WP_183352317.1">
    <property type="nucleotide sequence ID" value="NZ_JACHEO010000028.1"/>
</dbReference>
<dbReference type="InterPro" id="IPR027417">
    <property type="entry name" value="P-loop_NTPase"/>
</dbReference>
<keyword evidence="1" id="KW-0378">Hydrolase</keyword>